<accession>A0A4P9Z3R1</accession>
<dbReference type="InterPro" id="IPR036265">
    <property type="entry name" value="HIT-like_sf"/>
</dbReference>
<dbReference type="GO" id="GO:0000166">
    <property type="term" value="F:nucleotide binding"/>
    <property type="evidence" value="ECO:0007669"/>
    <property type="project" value="UniProtKB-KW"/>
</dbReference>
<keyword evidence="8" id="KW-1185">Reference proteome</keyword>
<dbReference type="PROSITE" id="PS51084">
    <property type="entry name" value="HIT_2"/>
    <property type="match status" value="1"/>
</dbReference>
<dbReference type="Gene3D" id="3.30.428.10">
    <property type="entry name" value="HIT-like"/>
    <property type="match status" value="1"/>
</dbReference>
<dbReference type="OrthoDB" id="1915375at2759"/>
<dbReference type="InterPro" id="IPR001310">
    <property type="entry name" value="Histidine_triad_HIT"/>
</dbReference>
<name>A0A4P9Z3R1_9FUNG</name>
<sequence>MGRSMFRLHRHCVFCNINKELGFNIVYEDDTLIAFHDRAPAGAMHLLVVPRKHIGSVKELSSQHVELVSSMMDLGKRLLVELGQDPAKARIGFHRPPFTSVRHLHMHFIVTPFKSRFRSLKYQPGRRWYMDAVDLLEVLKAHQK</sequence>
<dbReference type="InterPro" id="IPR011146">
    <property type="entry name" value="HIT-like"/>
</dbReference>
<dbReference type="Proteomes" id="UP000278143">
    <property type="component" value="Unassembled WGS sequence"/>
</dbReference>
<evidence type="ECO:0000256" key="4">
    <source>
        <dbReference type="PIRSR" id="PIRSR601310-3"/>
    </source>
</evidence>
<evidence type="ECO:0000313" key="7">
    <source>
        <dbReference type="EMBL" id="RKP26441.1"/>
    </source>
</evidence>
<protein>
    <submittedName>
        <fullName evidence="7">HIT-like domain-containing protein</fullName>
    </submittedName>
</protein>
<dbReference type="AlphaFoldDB" id="A0A4P9Z3R1"/>
<dbReference type="GO" id="GO:0016787">
    <property type="term" value="F:hydrolase activity"/>
    <property type="evidence" value="ECO:0007669"/>
    <property type="project" value="UniProtKB-KW"/>
</dbReference>
<feature type="active site" description="Tele-AMP-histidine intermediate" evidence="3">
    <location>
        <position position="105"/>
    </location>
</feature>
<evidence type="ECO:0000313" key="8">
    <source>
        <dbReference type="Proteomes" id="UP000278143"/>
    </source>
</evidence>
<evidence type="ECO:0000256" key="3">
    <source>
        <dbReference type="PIRSR" id="PIRSR601310-1"/>
    </source>
</evidence>
<dbReference type="SUPFAM" id="SSF54197">
    <property type="entry name" value="HIT-like"/>
    <property type="match status" value="1"/>
</dbReference>
<feature type="short sequence motif" description="Histidine triad motif" evidence="4 5">
    <location>
        <begin position="103"/>
        <end position="107"/>
    </location>
</feature>
<keyword evidence="2" id="KW-0378">Hydrolase</keyword>
<dbReference type="Pfam" id="PF11969">
    <property type="entry name" value="DcpS_C"/>
    <property type="match status" value="1"/>
</dbReference>
<evidence type="ECO:0000259" key="6">
    <source>
        <dbReference type="PROSITE" id="PS51084"/>
    </source>
</evidence>
<evidence type="ECO:0000256" key="2">
    <source>
        <dbReference type="ARBA" id="ARBA00022801"/>
    </source>
</evidence>
<reference evidence="8" key="1">
    <citation type="journal article" date="2018" name="Nat. Microbiol.">
        <title>Leveraging single-cell genomics to expand the fungal tree of life.</title>
        <authorList>
            <person name="Ahrendt S.R."/>
            <person name="Quandt C.A."/>
            <person name="Ciobanu D."/>
            <person name="Clum A."/>
            <person name="Salamov A."/>
            <person name="Andreopoulos B."/>
            <person name="Cheng J.F."/>
            <person name="Woyke T."/>
            <person name="Pelin A."/>
            <person name="Henrissat B."/>
            <person name="Reynolds N.K."/>
            <person name="Benny G.L."/>
            <person name="Smith M.E."/>
            <person name="James T.Y."/>
            <person name="Grigoriev I.V."/>
        </authorList>
    </citation>
    <scope>NUCLEOTIDE SEQUENCE [LARGE SCALE GENOMIC DNA]</scope>
    <source>
        <strain evidence="8">Benny S71-1</strain>
    </source>
</reference>
<evidence type="ECO:0000256" key="5">
    <source>
        <dbReference type="PROSITE-ProRule" id="PRU00464"/>
    </source>
</evidence>
<dbReference type="PANTHER" id="PTHR12486">
    <property type="entry name" value="APRATAXIN-RELATED"/>
    <property type="match status" value="1"/>
</dbReference>
<dbReference type="EMBL" id="KZ989424">
    <property type="protein sequence ID" value="RKP26441.1"/>
    <property type="molecule type" value="Genomic_DNA"/>
</dbReference>
<organism evidence="7 8">
    <name type="scientific">Syncephalis pseudoplumigaleata</name>
    <dbReference type="NCBI Taxonomy" id="1712513"/>
    <lineage>
        <taxon>Eukaryota</taxon>
        <taxon>Fungi</taxon>
        <taxon>Fungi incertae sedis</taxon>
        <taxon>Zoopagomycota</taxon>
        <taxon>Zoopagomycotina</taxon>
        <taxon>Zoopagomycetes</taxon>
        <taxon>Zoopagales</taxon>
        <taxon>Piptocephalidaceae</taxon>
        <taxon>Syncephalis</taxon>
    </lineage>
</organism>
<dbReference type="PANTHER" id="PTHR12486:SF5">
    <property type="entry name" value="ADENOSINE 5'-MONOPHOSPHORAMIDASE HINT3"/>
    <property type="match status" value="1"/>
</dbReference>
<proteinExistence type="predicted"/>
<dbReference type="PRINTS" id="PR00332">
    <property type="entry name" value="HISTRIAD"/>
</dbReference>
<evidence type="ECO:0000256" key="1">
    <source>
        <dbReference type="ARBA" id="ARBA00022741"/>
    </source>
</evidence>
<gene>
    <name evidence="7" type="ORF">SYNPS1DRAFT_27865</name>
</gene>
<keyword evidence="1" id="KW-0547">Nucleotide-binding</keyword>
<feature type="domain" description="HIT" evidence="6">
    <location>
        <begin position="13"/>
        <end position="118"/>
    </location>
</feature>